<keyword evidence="3" id="KW-1185">Reference proteome</keyword>
<evidence type="ECO:0000313" key="3">
    <source>
        <dbReference type="Proteomes" id="UP000289438"/>
    </source>
</evidence>
<feature type="region of interest" description="Disordered" evidence="1">
    <location>
        <begin position="185"/>
        <end position="210"/>
    </location>
</feature>
<dbReference type="EMBL" id="MG944227">
    <property type="protein sequence ID" value="AVO23657.1"/>
    <property type="molecule type" value="Genomic_DNA"/>
</dbReference>
<name>A0A3S7I5Z4_9CAUD</name>
<evidence type="ECO:0000313" key="2">
    <source>
        <dbReference type="EMBL" id="AVO23657.1"/>
    </source>
</evidence>
<reference evidence="2 3" key="1">
    <citation type="submission" date="2018-02" db="EMBL/GenBank/DDBJ databases">
        <title>Isolation, characterization and comparative genomics of Xanthomonas oryzae pv. oryzae bacteriophages.</title>
        <authorList>
            <person name="Varga I."/>
            <person name="Molnar J."/>
            <person name="Gazdag A."/>
            <person name="Szucs D."/>
            <person name="Doffkay Z."/>
            <person name="Valappil S.K."/>
            <person name="Papp S."/>
            <person name="Pinter R."/>
            <person name="Vera Cruz C.M."/>
            <person name="Ricardo O."/>
            <person name="Vizi T."/>
            <person name="Schneider G."/>
            <person name="Rakhely G."/>
            <person name="Kovacs T."/>
        </authorList>
    </citation>
    <scope>NUCLEOTIDE SEQUENCE [LARGE SCALE GENOMIC DNA]</scope>
</reference>
<protein>
    <submittedName>
        <fullName evidence="2">Uncharacterized protein</fullName>
    </submittedName>
</protein>
<dbReference type="KEGG" id="vg:64408792"/>
<organism evidence="2 3">
    <name type="scientific">Xanthomonas phage XPP1</name>
    <dbReference type="NCBI Taxonomy" id="2099853"/>
    <lineage>
        <taxon>Viruses</taxon>
        <taxon>Duplodnaviria</taxon>
        <taxon>Heunggongvirae</taxon>
        <taxon>Uroviricota</taxon>
        <taxon>Caudoviricetes</taxon>
        <taxon>Kantovirinae</taxon>
        <taxon>Tsukubavirus</taxon>
        <taxon>Tsukubavirus XPP1</taxon>
    </lineage>
</organism>
<feature type="compositionally biased region" description="Polar residues" evidence="1">
    <location>
        <begin position="195"/>
        <end position="204"/>
    </location>
</feature>
<dbReference type="RefSeq" id="YP_010052423.1">
    <property type="nucleotide sequence ID" value="NC_054458.1"/>
</dbReference>
<proteinExistence type="predicted"/>
<accession>A0A3S7I5Z4</accession>
<sequence length="210" mass="21358">MSIADHVAILLAGSLDAPKAGKAKPDRPEYWGLFAFPPSAGADLTAACQAAAGGSLAGMRLAPKLHSRLEPDKQFAGIPQDWLIVRMGTGPDFPPALFLLDGSSVQALPINGAKIRADLFAGQKVRVNAHGFAYPPKNGGPAGVSFSLDGVMAVGGGERRSSSSEGGEPSESVFAKYRAEVAAAPAASTAPATTGNPFQQSAAGTDNPFG</sequence>
<evidence type="ECO:0000256" key="1">
    <source>
        <dbReference type="SAM" id="MobiDB-lite"/>
    </source>
</evidence>
<dbReference type="Proteomes" id="UP000289438">
    <property type="component" value="Segment"/>
</dbReference>
<feature type="compositionally biased region" description="Low complexity" evidence="1">
    <location>
        <begin position="185"/>
        <end position="194"/>
    </location>
</feature>
<dbReference type="GeneID" id="64408792"/>